<sequence>MIRVGLHALLVPGWLHSRRPLNHFIVLRKLCYIESSESAFDLTFEGSAIDWIVCLPREAGGLVVSPHTHSDHEKFRIPTILNGNGSLDGTNLNRGRFLVWSSPFKCDSEKRAVPISAVNGRTSETSRYYGRAL</sequence>
<organism evidence="1 2">
    <name type="scientific">Armillaria novae-zelandiae</name>
    <dbReference type="NCBI Taxonomy" id="153914"/>
    <lineage>
        <taxon>Eukaryota</taxon>
        <taxon>Fungi</taxon>
        <taxon>Dikarya</taxon>
        <taxon>Basidiomycota</taxon>
        <taxon>Agaricomycotina</taxon>
        <taxon>Agaricomycetes</taxon>
        <taxon>Agaricomycetidae</taxon>
        <taxon>Agaricales</taxon>
        <taxon>Marasmiineae</taxon>
        <taxon>Physalacriaceae</taxon>
        <taxon>Armillaria</taxon>
    </lineage>
</organism>
<evidence type="ECO:0000313" key="1">
    <source>
        <dbReference type="EMBL" id="KAK0468657.1"/>
    </source>
</evidence>
<protein>
    <submittedName>
        <fullName evidence="1">Uncharacterized protein</fullName>
    </submittedName>
</protein>
<comment type="caution">
    <text evidence="1">The sequence shown here is derived from an EMBL/GenBank/DDBJ whole genome shotgun (WGS) entry which is preliminary data.</text>
</comment>
<reference evidence="1" key="1">
    <citation type="submission" date="2023-06" db="EMBL/GenBank/DDBJ databases">
        <authorList>
            <consortium name="Lawrence Berkeley National Laboratory"/>
            <person name="Ahrendt S."/>
            <person name="Sahu N."/>
            <person name="Indic B."/>
            <person name="Wong-Bajracharya J."/>
            <person name="Merenyi Z."/>
            <person name="Ke H.-M."/>
            <person name="Monk M."/>
            <person name="Kocsube S."/>
            <person name="Drula E."/>
            <person name="Lipzen A."/>
            <person name="Balint B."/>
            <person name="Henrissat B."/>
            <person name="Andreopoulos B."/>
            <person name="Martin F.M."/>
            <person name="Harder C.B."/>
            <person name="Rigling D."/>
            <person name="Ford K.L."/>
            <person name="Foster G.D."/>
            <person name="Pangilinan J."/>
            <person name="Papanicolaou A."/>
            <person name="Barry K."/>
            <person name="LaButti K."/>
            <person name="Viragh M."/>
            <person name="Koriabine M."/>
            <person name="Yan M."/>
            <person name="Riley R."/>
            <person name="Champramary S."/>
            <person name="Plett K.L."/>
            <person name="Tsai I.J."/>
            <person name="Slot J."/>
            <person name="Sipos G."/>
            <person name="Plett J."/>
            <person name="Nagy L.G."/>
            <person name="Grigoriev I.V."/>
        </authorList>
    </citation>
    <scope>NUCLEOTIDE SEQUENCE</scope>
    <source>
        <strain evidence="1">ICMP 16352</strain>
    </source>
</reference>
<dbReference type="EMBL" id="JAUEPR010000069">
    <property type="protein sequence ID" value="KAK0468657.1"/>
    <property type="molecule type" value="Genomic_DNA"/>
</dbReference>
<keyword evidence="2" id="KW-1185">Reference proteome</keyword>
<evidence type="ECO:0000313" key="2">
    <source>
        <dbReference type="Proteomes" id="UP001175227"/>
    </source>
</evidence>
<proteinExistence type="predicted"/>
<accession>A0AA39TS94</accession>
<dbReference type="Proteomes" id="UP001175227">
    <property type="component" value="Unassembled WGS sequence"/>
</dbReference>
<name>A0AA39TS94_9AGAR</name>
<dbReference type="AlphaFoldDB" id="A0AA39TS94"/>
<gene>
    <name evidence="1" type="ORF">IW261DRAFT_1020673</name>
</gene>